<dbReference type="OrthoDB" id="7178350at2"/>
<dbReference type="InterPro" id="IPR033856">
    <property type="entry name" value="Trp_halogen"/>
</dbReference>
<dbReference type="InterPro" id="IPR050816">
    <property type="entry name" value="Flavin-dep_Halogenase_NPB"/>
</dbReference>
<feature type="binding site" evidence="2">
    <location>
        <position position="357"/>
    </location>
    <ligand>
        <name>FAD</name>
        <dbReference type="ChEBI" id="CHEBI:57692"/>
    </ligand>
</feature>
<feature type="binding site" evidence="2">
    <location>
        <position position="95"/>
    </location>
    <ligand>
        <name>7-chloro-L-tryptophan</name>
        <dbReference type="ChEBI" id="CHEBI:58713"/>
    </ligand>
</feature>
<dbReference type="Pfam" id="PF04820">
    <property type="entry name" value="Trp_halogenase"/>
    <property type="match status" value="1"/>
</dbReference>
<dbReference type="Gene3D" id="3.50.50.60">
    <property type="entry name" value="FAD/NAD(P)-binding domain"/>
    <property type="match status" value="1"/>
</dbReference>
<keyword evidence="2" id="KW-0285">Flavoprotein</keyword>
<dbReference type="PIRSF" id="PIRSF011396">
    <property type="entry name" value="Trp_halogenase"/>
    <property type="match status" value="1"/>
</dbReference>
<dbReference type="Proteomes" id="UP000273022">
    <property type="component" value="Unassembled WGS sequence"/>
</dbReference>
<evidence type="ECO:0000313" key="3">
    <source>
        <dbReference type="EMBL" id="RJY18884.1"/>
    </source>
</evidence>
<feature type="binding site" evidence="2">
    <location>
        <position position="353"/>
    </location>
    <ligand>
        <name>L-tryptophan</name>
        <dbReference type="ChEBI" id="CHEBI:57912"/>
    </ligand>
</feature>
<dbReference type="AlphaFoldDB" id="A0A3A6UBD1"/>
<keyword evidence="4" id="KW-1185">Reference proteome</keyword>
<keyword evidence="2" id="KW-0274">FAD</keyword>
<protein>
    <submittedName>
        <fullName evidence="3">Tryptophan 7-halogenase</fullName>
    </submittedName>
</protein>
<feature type="active site" evidence="1">
    <location>
        <position position="95"/>
    </location>
</feature>
<dbReference type="PANTHER" id="PTHR43747:SF4">
    <property type="entry name" value="FLAVIN-DEPENDENT TRYPTOPHAN HALOGENASE"/>
    <property type="match status" value="1"/>
</dbReference>
<feature type="binding site" evidence="2">
    <location>
        <begin position="30"/>
        <end position="33"/>
    </location>
    <ligand>
        <name>FAD</name>
        <dbReference type="ChEBI" id="CHEBI:57692"/>
    </ligand>
</feature>
<feature type="binding site" evidence="2">
    <location>
        <position position="344"/>
    </location>
    <ligand>
        <name>FAD</name>
        <dbReference type="ChEBI" id="CHEBI:57692"/>
    </ligand>
</feature>
<evidence type="ECO:0000313" key="4">
    <source>
        <dbReference type="Proteomes" id="UP000273022"/>
    </source>
</evidence>
<dbReference type="InterPro" id="IPR006905">
    <property type="entry name" value="Flavin_halogenase"/>
</dbReference>
<name>A0A3A6UBD1_9GAMM</name>
<proteinExistence type="predicted"/>
<sequence>MKMLPFGSIFFRGYNMKKKIDVKKVIIVGGGTAGWMTAAMLSKLLGTQIEITLVESTTVGTVGVGEATIPSIQLFNSTLGINETDFVKATQASFKLGIQFEGWGNEDSDYMHAFGVIGKDLGLSSFHYYWLQQAESAKKFWDHSLNYQTAKANKFSLTKTQNEELAYAYHFDANLYAQYLKKISLSQGVKCVEGFISEVRLNDESGFIQEIELETGEILSADLFIDCSGFKGLLIEQALNTGFDDWSDYLPCDHAWAVPSEKIDSIKPYTRSIARDAGWQWQIPLQHRVGNGLVFSSTYMSPDTAKKKLIASLPSKPLAEPKLIKFKTGMRKKQWNKNCVAIGLSSGFLEPLESTSIHLIQSAILRLIQLFPKTITTEIEDEFNHLSRMEFEEIRDFIILHYHLNNRRTSFWKYCREMDIPESLSRRIRLFTKHARTNIGNQELFSATAWQQVMIGQGIIPENNHPISNVANEKQTKAFMQHNKLRIREIVKGYESHESFFI</sequence>
<accession>A0A3A6UBD1</accession>
<dbReference type="PANTHER" id="PTHR43747">
    <property type="entry name" value="FAD-BINDING PROTEIN"/>
    <property type="match status" value="1"/>
</dbReference>
<comment type="caution">
    <text evidence="3">The sequence shown here is derived from an EMBL/GenBank/DDBJ whole genome shotgun (WGS) entry which is preliminary data.</text>
</comment>
<organism evidence="3 4">
    <name type="scientific">Parashewanella spongiae</name>
    <dbReference type="NCBI Taxonomy" id="342950"/>
    <lineage>
        <taxon>Bacteria</taxon>
        <taxon>Pseudomonadati</taxon>
        <taxon>Pseudomonadota</taxon>
        <taxon>Gammaproteobacteria</taxon>
        <taxon>Alteromonadales</taxon>
        <taxon>Shewanellaceae</taxon>
        <taxon>Parashewanella</taxon>
    </lineage>
</organism>
<keyword evidence="2" id="KW-0547">Nucleotide-binding</keyword>
<evidence type="ECO:0000256" key="1">
    <source>
        <dbReference type="PIRSR" id="PIRSR011396-1"/>
    </source>
</evidence>
<dbReference type="GO" id="GO:0004497">
    <property type="term" value="F:monooxygenase activity"/>
    <property type="evidence" value="ECO:0007669"/>
    <property type="project" value="InterPro"/>
</dbReference>
<dbReference type="GO" id="GO:0000166">
    <property type="term" value="F:nucleotide binding"/>
    <property type="evidence" value="ECO:0007669"/>
    <property type="project" value="UniProtKB-KW"/>
</dbReference>
<evidence type="ECO:0000256" key="2">
    <source>
        <dbReference type="PIRSR" id="PIRSR011396-2"/>
    </source>
</evidence>
<dbReference type="EMBL" id="QYYH01000013">
    <property type="protein sequence ID" value="RJY18884.1"/>
    <property type="molecule type" value="Genomic_DNA"/>
</dbReference>
<reference evidence="3 4" key="1">
    <citation type="submission" date="2018-09" db="EMBL/GenBank/DDBJ databases">
        <title>Phylogeny of the Shewanellaceae, and recommendation for two new genera, Pseudoshewanella and Parashewanella.</title>
        <authorList>
            <person name="Wang G."/>
        </authorList>
    </citation>
    <scope>NUCLEOTIDE SEQUENCE [LARGE SCALE GENOMIC DNA]</scope>
    <source>
        <strain evidence="3 4">KCTC 22492</strain>
    </source>
</reference>
<dbReference type="SUPFAM" id="SSF51905">
    <property type="entry name" value="FAD/NAD(P)-binding domain"/>
    <property type="match status" value="1"/>
</dbReference>
<dbReference type="InterPro" id="IPR036188">
    <property type="entry name" value="FAD/NAD-bd_sf"/>
</dbReference>
<gene>
    <name evidence="3" type="ORF">D5R81_03305</name>
</gene>